<accession>A0A2I7SJM5</accession>
<keyword evidence="3" id="KW-1185">Reference proteome</keyword>
<name>A0A2I7SJM5_9FLAO</name>
<dbReference type="KEGG" id="taj:C1A40_11580"/>
<sequence length="98" mass="11733">MTVQTVDVFHEISWKNGVFSFTKKSLEEIMQVLSRWYDFEVEFKNKKVANEPFVGTLGKQEKIEDILQNLKDLEIIKNYQFYEKRIVIELLLSDKKQN</sequence>
<dbReference type="InterPro" id="IPR032508">
    <property type="entry name" value="FecR_C"/>
</dbReference>
<gene>
    <name evidence="2" type="ORF">C1A40_11580</name>
</gene>
<protein>
    <recommendedName>
        <fullName evidence="1">Protein FecR C-terminal domain-containing protein</fullName>
    </recommendedName>
</protein>
<dbReference type="Proteomes" id="UP000236592">
    <property type="component" value="Chromosome"/>
</dbReference>
<dbReference type="RefSeq" id="WP_102996031.1">
    <property type="nucleotide sequence ID" value="NZ_CP025938.1"/>
</dbReference>
<feature type="domain" description="Protein FecR C-terminal" evidence="1">
    <location>
        <begin position="19"/>
        <end position="87"/>
    </location>
</feature>
<proteinExistence type="predicted"/>
<evidence type="ECO:0000313" key="3">
    <source>
        <dbReference type="Proteomes" id="UP000236592"/>
    </source>
</evidence>
<reference evidence="3" key="1">
    <citation type="submission" date="2018-01" db="EMBL/GenBank/DDBJ databases">
        <title>Complete genome of Tamlana sp. UJ94.</title>
        <authorList>
            <person name="Jung J."/>
            <person name="Chung D."/>
            <person name="Bae S.S."/>
            <person name="Baek K."/>
        </authorList>
    </citation>
    <scope>NUCLEOTIDE SEQUENCE [LARGE SCALE GENOMIC DNA]</scope>
    <source>
        <strain evidence="3">UJ94</strain>
    </source>
</reference>
<dbReference type="EMBL" id="CP025938">
    <property type="protein sequence ID" value="AUS06054.1"/>
    <property type="molecule type" value="Genomic_DNA"/>
</dbReference>
<evidence type="ECO:0000313" key="2">
    <source>
        <dbReference type="EMBL" id="AUS06054.1"/>
    </source>
</evidence>
<dbReference type="OrthoDB" id="649666at2"/>
<dbReference type="Gene3D" id="3.55.50.30">
    <property type="match status" value="1"/>
</dbReference>
<organism evidence="2 3">
    <name type="scientific">Pseudotamlana carrageenivorans</name>
    <dbReference type="NCBI Taxonomy" id="2069432"/>
    <lineage>
        <taxon>Bacteria</taxon>
        <taxon>Pseudomonadati</taxon>
        <taxon>Bacteroidota</taxon>
        <taxon>Flavobacteriia</taxon>
        <taxon>Flavobacteriales</taxon>
        <taxon>Flavobacteriaceae</taxon>
        <taxon>Pseudotamlana</taxon>
    </lineage>
</organism>
<dbReference type="AlphaFoldDB" id="A0A2I7SJM5"/>
<dbReference type="Pfam" id="PF16344">
    <property type="entry name" value="FecR_C"/>
    <property type="match status" value="1"/>
</dbReference>
<evidence type="ECO:0000259" key="1">
    <source>
        <dbReference type="Pfam" id="PF16344"/>
    </source>
</evidence>